<dbReference type="PANTHER" id="PTHR24409:SF295">
    <property type="entry name" value="AZ2-RELATED"/>
    <property type="match status" value="1"/>
</dbReference>
<dbReference type="Gene3D" id="3.30.160.60">
    <property type="entry name" value="Classic Zinc Finger"/>
    <property type="match status" value="5"/>
</dbReference>
<dbReference type="SMART" id="SM00355">
    <property type="entry name" value="ZnF_C2H2"/>
    <property type="match status" value="10"/>
</dbReference>
<reference evidence="8 9" key="1">
    <citation type="journal article" date="2016" name="Genome Biol. Evol.">
        <title>Gene Family Evolution Reflects Adaptation to Soil Environmental Stressors in the Genome of the Collembolan Orchesella cincta.</title>
        <authorList>
            <person name="Faddeeva-Vakhrusheva A."/>
            <person name="Derks M.F."/>
            <person name="Anvar S.Y."/>
            <person name="Agamennone V."/>
            <person name="Suring W."/>
            <person name="Smit S."/>
            <person name="van Straalen N.M."/>
            <person name="Roelofs D."/>
        </authorList>
    </citation>
    <scope>NUCLEOTIDE SEQUENCE [LARGE SCALE GENOMIC DNA]</scope>
    <source>
        <tissue evidence="8">Mixed pool</tissue>
    </source>
</reference>
<dbReference type="AlphaFoldDB" id="A0A1D2MWP2"/>
<evidence type="ECO:0000259" key="7">
    <source>
        <dbReference type="PROSITE" id="PS50157"/>
    </source>
</evidence>
<dbReference type="InterPro" id="IPR036236">
    <property type="entry name" value="Znf_C2H2_sf"/>
</dbReference>
<feature type="compositionally biased region" description="Basic and acidic residues" evidence="6">
    <location>
        <begin position="205"/>
        <end position="225"/>
    </location>
</feature>
<keyword evidence="4" id="KW-0862">Zinc</keyword>
<feature type="domain" description="C2H2-type" evidence="7">
    <location>
        <begin position="582"/>
        <end position="610"/>
    </location>
</feature>
<evidence type="ECO:0000256" key="5">
    <source>
        <dbReference type="PROSITE-ProRule" id="PRU00042"/>
    </source>
</evidence>
<dbReference type="PROSITE" id="PS50157">
    <property type="entry name" value="ZINC_FINGER_C2H2_2"/>
    <property type="match status" value="2"/>
</dbReference>
<evidence type="ECO:0000256" key="6">
    <source>
        <dbReference type="SAM" id="MobiDB-lite"/>
    </source>
</evidence>
<dbReference type="GO" id="GO:0005634">
    <property type="term" value="C:nucleus"/>
    <property type="evidence" value="ECO:0007669"/>
    <property type="project" value="TreeGrafter"/>
</dbReference>
<protein>
    <submittedName>
        <fullName evidence="8">Putative zinc finger protein</fullName>
    </submittedName>
</protein>
<feature type="compositionally biased region" description="Basic and acidic residues" evidence="6">
    <location>
        <begin position="286"/>
        <end position="309"/>
    </location>
</feature>
<evidence type="ECO:0000256" key="4">
    <source>
        <dbReference type="ARBA" id="ARBA00022833"/>
    </source>
</evidence>
<evidence type="ECO:0000313" key="9">
    <source>
        <dbReference type="Proteomes" id="UP000094527"/>
    </source>
</evidence>
<keyword evidence="1" id="KW-0479">Metal-binding</keyword>
<dbReference type="GO" id="GO:0000977">
    <property type="term" value="F:RNA polymerase II transcription regulatory region sequence-specific DNA binding"/>
    <property type="evidence" value="ECO:0007669"/>
    <property type="project" value="TreeGrafter"/>
</dbReference>
<dbReference type="OMA" id="EESTHIC"/>
<dbReference type="PROSITE" id="PS00028">
    <property type="entry name" value="ZINC_FINGER_C2H2_1"/>
    <property type="match status" value="5"/>
</dbReference>
<feature type="non-terminal residue" evidence="8">
    <location>
        <position position="1"/>
    </location>
</feature>
<keyword evidence="3 5" id="KW-0863">Zinc-finger</keyword>
<feature type="domain" description="C2H2-type" evidence="7">
    <location>
        <begin position="612"/>
        <end position="635"/>
    </location>
</feature>
<gene>
    <name evidence="8" type="ORF">Ocin01_09226</name>
</gene>
<dbReference type="PANTHER" id="PTHR24409">
    <property type="entry name" value="ZINC FINGER PROTEIN 142"/>
    <property type="match status" value="1"/>
</dbReference>
<evidence type="ECO:0000256" key="1">
    <source>
        <dbReference type="ARBA" id="ARBA00022723"/>
    </source>
</evidence>
<dbReference type="GO" id="GO:0008270">
    <property type="term" value="F:zinc ion binding"/>
    <property type="evidence" value="ECO:0007669"/>
    <property type="project" value="UniProtKB-KW"/>
</dbReference>
<evidence type="ECO:0000256" key="2">
    <source>
        <dbReference type="ARBA" id="ARBA00022737"/>
    </source>
</evidence>
<comment type="caution">
    <text evidence="8">The sequence shown here is derived from an EMBL/GenBank/DDBJ whole genome shotgun (WGS) entry which is preliminary data.</text>
</comment>
<keyword evidence="9" id="KW-1185">Reference proteome</keyword>
<organism evidence="8 9">
    <name type="scientific">Orchesella cincta</name>
    <name type="common">Springtail</name>
    <name type="synonym">Podura cincta</name>
    <dbReference type="NCBI Taxonomy" id="48709"/>
    <lineage>
        <taxon>Eukaryota</taxon>
        <taxon>Metazoa</taxon>
        <taxon>Ecdysozoa</taxon>
        <taxon>Arthropoda</taxon>
        <taxon>Hexapoda</taxon>
        <taxon>Collembola</taxon>
        <taxon>Entomobryomorpha</taxon>
        <taxon>Entomobryoidea</taxon>
        <taxon>Orchesellidae</taxon>
        <taxon>Orchesellinae</taxon>
        <taxon>Orchesella</taxon>
    </lineage>
</organism>
<proteinExistence type="predicted"/>
<dbReference type="InterPro" id="IPR013087">
    <property type="entry name" value="Znf_C2H2_type"/>
</dbReference>
<dbReference type="GO" id="GO:0000981">
    <property type="term" value="F:DNA-binding transcription factor activity, RNA polymerase II-specific"/>
    <property type="evidence" value="ECO:0007669"/>
    <property type="project" value="TreeGrafter"/>
</dbReference>
<feature type="region of interest" description="Disordered" evidence="6">
    <location>
        <begin position="148"/>
        <end position="310"/>
    </location>
</feature>
<evidence type="ECO:0000313" key="8">
    <source>
        <dbReference type="EMBL" id="ODM97456.1"/>
    </source>
</evidence>
<sequence length="688" mass="78572">VQNAGTTRNKVNQKQINSVNVNIVRDPKLKWFQQQIVTRYLGLSVDLDSKDDTKVAFCSGCASLVTKIYEVYKEFRAVELQLSTKLEELGEIMIEKSKMGESCLSRRSLNGRGNAYIEKVRNVIAQDLMLKRRKLELELDTASLNEDKDCQEGEDLSATKNCDEEEEVVVKSEVEPLGDIDDQPSAMDNIMDEDSSSFNPPAESGQDKPPRSRPSDKNEECNHDDSESEASDSDASYIAAADEVDASESESDSGSDVSCQEDSEDSHRETKTKTMKRRKSPNLSKTEAKRTKTTKPSETETIPEPEKPKFSFNDYIEGPFHCESCDKPYERWQVFWKHLTRVHEEPATEKHINCPFCWTSYAYHQTFSYHLKSKHEETLTKPVFSCDAEFADSNTITTIQLACDQSFMTMEELNTHLLTHSEKIFYCSCKWGFLSPDMLELHKLNHIRSIRGNLKCPKCDIVSAGFAKLTDHFNLRHGAKLLIRKCPICPTSCLSRIALQTHLKNHETGKITPARPHVSSGPQVCELCGMTYKGAKADERLQRHMQKIHSGAEIICDICQQVFTFGIQYDRHLKNAHSISKLTCEVCHKELGSTRRLREHMNIVHSAQPENHLCQHCGNNFKTKRYLQRHIVWMHKELTDVQGKHVCECGEKFHRIELFKRHKKTPCQKTKVENPDGRNDFGVWGAQT</sequence>
<dbReference type="Proteomes" id="UP000094527">
    <property type="component" value="Unassembled WGS sequence"/>
</dbReference>
<evidence type="ECO:0000256" key="3">
    <source>
        <dbReference type="ARBA" id="ARBA00022771"/>
    </source>
</evidence>
<dbReference type="OrthoDB" id="3565419at2759"/>
<dbReference type="SUPFAM" id="SSF57667">
    <property type="entry name" value="beta-beta-alpha zinc fingers"/>
    <property type="match status" value="1"/>
</dbReference>
<dbReference type="EMBL" id="LJIJ01000440">
    <property type="protein sequence ID" value="ODM97456.1"/>
    <property type="molecule type" value="Genomic_DNA"/>
</dbReference>
<dbReference type="STRING" id="48709.A0A1D2MWP2"/>
<name>A0A1D2MWP2_ORCCI</name>
<keyword evidence="2" id="KW-0677">Repeat</keyword>
<feature type="compositionally biased region" description="Acidic residues" evidence="6">
    <location>
        <begin position="242"/>
        <end position="264"/>
    </location>
</feature>
<accession>A0A1D2MWP2</accession>